<evidence type="ECO:0000256" key="1">
    <source>
        <dbReference type="ARBA" id="ARBA00022723"/>
    </source>
</evidence>
<feature type="domain" description="MYND-type" evidence="5">
    <location>
        <begin position="16"/>
        <end position="57"/>
    </location>
</feature>
<dbReference type="InterPro" id="IPR024119">
    <property type="entry name" value="TF_DEAF-1"/>
</dbReference>
<reference evidence="6" key="1">
    <citation type="submission" date="2014-09" db="EMBL/GenBank/DDBJ databases">
        <title>Genome sequence of the luminous mushroom Mycena chlorophos for searching fungal bioluminescence genes.</title>
        <authorList>
            <person name="Tanaka Y."/>
            <person name="Kasuga D."/>
            <person name="Oba Y."/>
            <person name="Hase S."/>
            <person name="Sato K."/>
            <person name="Oba Y."/>
            <person name="Sakakibara Y."/>
        </authorList>
    </citation>
    <scope>NUCLEOTIDE SEQUENCE</scope>
</reference>
<sequence>MDLNASRLPQPSKDHCFVCKKPPAEGTSLQRCSRCRSVPYCSRECQAKDWKAHKEVCMIFIAQNAADDTSTTFGKKGKMKKGRENLRSRGDIVRDLNATSLEHNENIFSIVVWHAFDLFHHLDRARENFLALTLTRKFDDPNPRSWYTLVDAMVLPLSILDEKCDAAQMALLAPPDDPNPVMFSPRKILRDNEADYQRRGAVGACLMMLIEVGKKEKARGVEQVVRETSCFTFQPLGIWESTKQMLSVLPPTIMSQEHIWKACLRNGMDGYAYSPTRAPVTDRRS</sequence>
<evidence type="ECO:0000256" key="2">
    <source>
        <dbReference type="ARBA" id="ARBA00022771"/>
    </source>
</evidence>
<keyword evidence="1" id="KW-0479">Metal-binding</keyword>
<gene>
    <name evidence="6" type="ORF">MCHLO_06175</name>
</gene>
<accession>A0ABQ0LCD5</accession>
<dbReference type="PANTHER" id="PTHR10237">
    <property type="entry name" value="DEFORMED EPIDERMAL AUTOREGULATORY FACTOR 1 HOMOLOG SUPPRESSIN"/>
    <property type="match status" value="1"/>
</dbReference>
<evidence type="ECO:0000256" key="4">
    <source>
        <dbReference type="PROSITE-ProRule" id="PRU00134"/>
    </source>
</evidence>
<protein>
    <recommendedName>
        <fullName evidence="5">MYND-type domain-containing protein</fullName>
    </recommendedName>
</protein>
<evidence type="ECO:0000313" key="7">
    <source>
        <dbReference type="Proteomes" id="UP000815677"/>
    </source>
</evidence>
<dbReference type="SUPFAM" id="SSF144232">
    <property type="entry name" value="HIT/MYND zinc finger-like"/>
    <property type="match status" value="1"/>
</dbReference>
<dbReference type="InterPro" id="IPR002893">
    <property type="entry name" value="Znf_MYND"/>
</dbReference>
<keyword evidence="7" id="KW-1185">Reference proteome</keyword>
<dbReference type="Pfam" id="PF01753">
    <property type="entry name" value="zf-MYND"/>
    <property type="match status" value="1"/>
</dbReference>
<evidence type="ECO:0000256" key="3">
    <source>
        <dbReference type="ARBA" id="ARBA00022833"/>
    </source>
</evidence>
<dbReference type="Gene3D" id="6.10.140.2220">
    <property type="match status" value="1"/>
</dbReference>
<keyword evidence="2 4" id="KW-0863">Zinc-finger</keyword>
<keyword evidence="3" id="KW-0862">Zinc</keyword>
<dbReference type="Proteomes" id="UP000815677">
    <property type="component" value="Unassembled WGS sequence"/>
</dbReference>
<evidence type="ECO:0000313" key="6">
    <source>
        <dbReference type="EMBL" id="GAT48799.1"/>
    </source>
</evidence>
<proteinExistence type="predicted"/>
<name>A0ABQ0LCD5_MYCCL</name>
<dbReference type="PROSITE" id="PS50865">
    <property type="entry name" value="ZF_MYND_2"/>
    <property type="match status" value="1"/>
</dbReference>
<organism evidence="6 7">
    <name type="scientific">Mycena chlorophos</name>
    <name type="common">Agaric fungus</name>
    <name type="synonym">Agaricus chlorophos</name>
    <dbReference type="NCBI Taxonomy" id="658473"/>
    <lineage>
        <taxon>Eukaryota</taxon>
        <taxon>Fungi</taxon>
        <taxon>Dikarya</taxon>
        <taxon>Basidiomycota</taxon>
        <taxon>Agaricomycotina</taxon>
        <taxon>Agaricomycetes</taxon>
        <taxon>Agaricomycetidae</taxon>
        <taxon>Agaricales</taxon>
        <taxon>Marasmiineae</taxon>
        <taxon>Mycenaceae</taxon>
        <taxon>Mycena</taxon>
    </lineage>
</organism>
<dbReference type="EMBL" id="DF844953">
    <property type="protein sequence ID" value="GAT48799.1"/>
    <property type="molecule type" value="Genomic_DNA"/>
</dbReference>
<evidence type="ECO:0000259" key="5">
    <source>
        <dbReference type="PROSITE" id="PS50865"/>
    </source>
</evidence>
<dbReference type="PANTHER" id="PTHR10237:SF14">
    <property type="entry name" value="MYND-TYPE DOMAIN-CONTAINING PROTEIN"/>
    <property type="match status" value="1"/>
</dbReference>